<dbReference type="EMBL" id="KI913954">
    <property type="protein sequence ID" value="ETW07210.1"/>
    <property type="molecule type" value="Genomic_DNA"/>
</dbReference>
<protein>
    <recommendedName>
        <fullName evidence="13">Cation-transporting ATPase</fullName>
        <ecNumber evidence="13">7.2.2.-</ecNumber>
    </recommendedName>
</protein>
<evidence type="ECO:0000256" key="13">
    <source>
        <dbReference type="RuleBase" id="RU362082"/>
    </source>
</evidence>
<reference evidence="16" key="1">
    <citation type="submission" date="2013-12" db="EMBL/GenBank/DDBJ databases">
        <title>The Genome Sequence of Aphanomyces invadans NJM9701.</title>
        <authorList>
            <consortium name="The Broad Institute Genomics Platform"/>
            <person name="Russ C."/>
            <person name="Tyler B."/>
            <person name="van West P."/>
            <person name="Dieguez-Uribeondo J."/>
            <person name="Young S.K."/>
            <person name="Zeng Q."/>
            <person name="Gargeya S."/>
            <person name="Fitzgerald M."/>
            <person name="Abouelleil A."/>
            <person name="Alvarado L."/>
            <person name="Chapman S.B."/>
            <person name="Gainer-Dewar J."/>
            <person name="Goldberg J."/>
            <person name="Griggs A."/>
            <person name="Gujja S."/>
            <person name="Hansen M."/>
            <person name="Howarth C."/>
            <person name="Imamovic A."/>
            <person name="Ireland A."/>
            <person name="Larimer J."/>
            <person name="McCowan C."/>
            <person name="Murphy C."/>
            <person name="Pearson M."/>
            <person name="Poon T.W."/>
            <person name="Priest M."/>
            <person name="Roberts A."/>
            <person name="Saif S."/>
            <person name="Shea T."/>
            <person name="Sykes S."/>
            <person name="Wortman J."/>
            <person name="Nusbaum C."/>
            <person name="Birren B."/>
        </authorList>
    </citation>
    <scope>NUCLEOTIDE SEQUENCE [LARGE SCALE GENOMIC DNA]</scope>
    <source>
        <strain evidence="16">NJM9701</strain>
    </source>
</reference>
<feature type="transmembrane region" description="Helical" evidence="13">
    <location>
        <begin position="1096"/>
        <end position="1116"/>
    </location>
</feature>
<dbReference type="InterPro" id="IPR001757">
    <property type="entry name" value="P_typ_ATPase"/>
</dbReference>
<proteinExistence type="inferred from homology"/>
<dbReference type="Pfam" id="PF00122">
    <property type="entry name" value="E1-E2_ATPase"/>
    <property type="match status" value="1"/>
</dbReference>
<dbReference type="Gene3D" id="1.20.1110.10">
    <property type="entry name" value="Calcium-transporting ATPase, transmembrane domain"/>
    <property type="match status" value="1"/>
</dbReference>
<evidence type="ECO:0000313" key="16">
    <source>
        <dbReference type="EMBL" id="ETW07210.1"/>
    </source>
</evidence>
<dbReference type="InterPro" id="IPR008250">
    <property type="entry name" value="ATPase_P-typ_transduc_dom_A_sf"/>
</dbReference>
<comment type="subcellular location">
    <subcellularLocation>
        <location evidence="1 13">Membrane</location>
        <topology evidence="1 13">Multi-pass membrane protein</topology>
    </subcellularLocation>
</comment>
<evidence type="ECO:0000256" key="2">
    <source>
        <dbReference type="ARBA" id="ARBA00006000"/>
    </source>
</evidence>
<dbReference type="PROSITE" id="PS01229">
    <property type="entry name" value="COF_2"/>
    <property type="match status" value="1"/>
</dbReference>
<dbReference type="InterPro" id="IPR023298">
    <property type="entry name" value="ATPase_P-typ_TM_dom_sf"/>
</dbReference>
<keyword evidence="5 13" id="KW-0479">Metal-binding</keyword>
<dbReference type="SFLD" id="SFLDF00027">
    <property type="entry name" value="p-type_atpase"/>
    <property type="match status" value="1"/>
</dbReference>
<comment type="similarity">
    <text evidence="2 13">Belongs to the cation transport ATPase (P-type) (TC 3.A.3) family. Type V subfamily.</text>
</comment>
<dbReference type="InterPro" id="IPR044492">
    <property type="entry name" value="P_typ_ATPase_HD_dom"/>
</dbReference>
<dbReference type="GO" id="GO:0019829">
    <property type="term" value="F:ATPase-coupled monoatomic cation transmembrane transporter activity"/>
    <property type="evidence" value="ECO:0007669"/>
    <property type="project" value="UniProtKB-UniRule"/>
</dbReference>
<dbReference type="SUPFAM" id="SSF81660">
    <property type="entry name" value="Metal cation-transporting ATPase, ATP-binding domain N"/>
    <property type="match status" value="1"/>
</dbReference>
<gene>
    <name evidence="16" type="ORF">H310_01799</name>
</gene>
<dbReference type="SFLD" id="SFLDS00003">
    <property type="entry name" value="Haloacid_Dehalogenase"/>
    <property type="match status" value="1"/>
</dbReference>
<dbReference type="SUPFAM" id="SSF56784">
    <property type="entry name" value="HAD-like"/>
    <property type="match status" value="1"/>
</dbReference>
<dbReference type="OrthoDB" id="48943at2759"/>
<keyword evidence="6 13" id="KW-0547">Nucleotide-binding</keyword>
<dbReference type="InterPro" id="IPR023299">
    <property type="entry name" value="ATPase_P-typ_cyto_dom_N"/>
</dbReference>
<dbReference type="Gene3D" id="2.70.150.10">
    <property type="entry name" value="Calcium-transporting ATPase, cytoplasmic transduction domain A"/>
    <property type="match status" value="1"/>
</dbReference>
<evidence type="ECO:0000259" key="15">
    <source>
        <dbReference type="Pfam" id="PF12409"/>
    </source>
</evidence>
<organism evidence="16">
    <name type="scientific">Aphanomyces invadans</name>
    <dbReference type="NCBI Taxonomy" id="157072"/>
    <lineage>
        <taxon>Eukaryota</taxon>
        <taxon>Sar</taxon>
        <taxon>Stramenopiles</taxon>
        <taxon>Oomycota</taxon>
        <taxon>Saprolegniomycetes</taxon>
        <taxon>Saprolegniales</taxon>
        <taxon>Verrucalvaceae</taxon>
        <taxon>Aphanomyces</taxon>
    </lineage>
</organism>
<dbReference type="InterPro" id="IPR059000">
    <property type="entry name" value="ATPase_P-type_domA"/>
</dbReference>
<keyword evidence="4 13" id="KW-0812">Transmembrane</keyword>
<keyword evidence="10 13" id="KW-1133">Transmembrane helix</keyword>
<dbReference type="GeneID" id="20078849"/>
<dbReference type="GO" id="GO:0046872">
    <property type="term" value="F:metal ion binding"/>
    <property type="evidence" value="ECO:0007669"/>
    <property type="project" value="UniProtKB-UniRule"/>
</dbReference>
<evidence type="ECO:0000256" key="5">
    <source>
        <dbReference type="ARBA" id="ARBA00022723"/>
    </source>
</evidence>
<evidence type="ECO:0000256" key="1">
    <source>
        <dbReference type="ARBA" id="ARBA00004141"/>
    </source>
</evidence>
<evidence type="ECO:0000256" key="4">
    <source>
        <dbReference type="ARBA" id="ARBA00022692"/>
    </source>
</evidence>
<dbReference type="Pfam" id="PF12409">
    <property type="entry name" value="P5-ATPase"/>
    <property type="match status" value="1"/>
</dbReference>
<dbReference type="PRINTS" id="PR00119">
    <property type="entry name" value="CATATPASE"/>
</dbReference>
<feature type="transmembrane region" description="Helical" evidence="13">
    <location>
        <begin position="1136"/>
        <end position="1160"/>
    </location>
</feature>
<dbReference type="FunFam" id="1.20.1110.10:FF:000023">
    <property type="entry name" value="Cation-transporting ATPase"/>
    <property type="match status" value="1"/>
</dbReference>
<dbReference type="GO" id="GO:0016887">
    <property type="term" value="F:ATP hydrolysis activity"/>
    <property type="evidence" value="ECO:0007669"/>
    <property type="project" value="InterPro"/>
</dbReference>
<dbReference type="SFLD" id="SFLDG00002">
    <property type="entry name" value="C1.7:_P-type_atpase_like"/>
    <property type="match status" value="1"/>
</dbReference>
<evidence type="ECO:0000256" key="7">
    <source>
        <dbReference type="ARBA" id="ARBA00022840"/>
    </source>
</evidence>
<dbReference type="PANTHER" id="PTHR45630:SF8">
    <property type="entry name" value="CATION-TRANSPORTING ATPASE"/>
    <property type="match status" value="1"/>
</dbReference>
<dbReference type="EC" id="7.2.2.-" evidence="13"/>
<keyword evidence="11 13" id="KW-0472">Membrane</keyword>
<feature type="transmembrane region" description="Helical" evidence="13">
    <location>
        <begin position="65"/>
        <end position="85"/>
    </location>
</feature>
<dbReference type="RefSeq" id="XP_008863303.1">
    <property type="nucleotide sequence ID" value="XM_008865081.1"/>
</dbReference>
<evidence type="ECO:0000256" key="11">
    <source>
        <dbReference type="ARBA" id="ARBA00023136"/>
    </source>
</evidence>
<dbReference type="VEuPathDB" id="FungiDB:H310_01799"/>
<dbReference type="SUPFAM" id="SSF81665">
    <property type="entry name" value="Calcium ATPase, transmembrane domain M"/>
    <property type="match status" value="1"/>
</dbReference>
<dbReference type="InterPro" id="IPR018303">
    <property type="entry name" value="ATPase_P-typ_P_site"/>
</dbReference>
<evidence type="ECO:0000256" key="12">
    <source>
        <dbReference type="ARBA" id="ARBA00049360"/>
    </source>
</evidence>
<keyword evidence="9 13" id="KW-1278">Translocase</keyword>
<feature type="transmembrane region" description="Helical" evidence="13">
    <location>
        <begin position="995"/>
        <end position="1017"/>
    </location>
</feature>
<dbReference type="NCBIfam" id="TIGR01494">
    <property type="entry name" value="ATPase_P-type"/>
    <property type="match status" value="1"/>
</dbReference>
<feature type="transmembrane region" description="Helical" evidence="13">
    <location>
        <begin position="1065"/>
        <end position="1084"/>
    </location>
</feature>
<keyword evidence="8 13" id="KW-0460">Magnesium</keyword>
<evidence type="ECO:0000256" key="3">
    <source>
        <dbReference type="ARBA" id="ARBA00022553"/>
    </source>
</evidence>
<dbReference type="InterPro" id="IPR047819">
    <property type="entry name" value="P5A-ATPase_N"/>
</dbReference>
<evidence type="ECO:0000256" key="8">
    <source>
        <dbReference type="ARBA" id="ARBA00022842"/>
    </source>
</evidence>
<dbReference type="NCBIfam" id="TIGR01657">
    <property type="entry name" value="P-ATPase-V"/>
    <property type="match status" value="1"/>
</dbReference>
<dbReference type="InterPro" id="IPR006544">
    <property type="entry name" value="P-type_TPase_V"/>
</dbReference>
<evidence type="ECO:0000256" key="10">
    <source>
        <dbReference type="ARBA" id="ARBA00022989"/>
    </source>
</evidence>
<dbReference type="AlphaFoldDB" id="A0A024ULZ2"/>
<dbReference type="GO" id="GO:0016020">
    <property type="term" value="C:membrane"/>
    <property type="evidence" value="ECO:0007669"/>
    <property type="project" value="UniProtKB-SubCell"/>
</dbReference>
<comment type="caution">
    <text evidence="13">Lacks conserved residue(s) required for the propagation of feature annotation.</text>
</comment>
<name>A0A024ULZ2_9STRA</name>
<accession>A0A024ULZ2</accession>
<evidence type="ECO:0000256" key="6">
    <source>
        <dbReference type="ARBA" id="ARBA00022741"/>
    </source>
</evidence>
<dbReference type="eggNOG" id="KOG0208">
    <property type="taxonomic scope" value="Eukaryota"/>
</dbReference>
<sequence>MKKRSSDAEDTATLLDPSKIRIEVPLDPTVGTMDLLRCGGSSASTTVLFLPSEFRAIRLYRNGTWWKQGIYAVLCVASCGVLPLLAYYMPLLHAACTLTPLSSGVFATIVLVQHRDSAGSWEAVPVQRTSMNTRASLDDENGHEWIWFTFRKHRYVYIDATASFRRISATVHGLSIASDVVPRLQTGLSDDMAAALLRHFGPNALDIALVPYHRVLMSKLLHPFYLFQLTSVFLWMYEEYWTYSILILGMTIGSLGYEVSTQVRNTKKLHDLMHMDDIFVKVLRNNQRMSLPATALVLGDVVELDEGGGVAADMVLVEGACAMDESSLTGEAIPVDKHALPFDTVIDSITTSSSKIKASLLSAGSTVVRMDAAPCKAVVVAVGFHTSKGDLFRSIVCPKPIRFQVEQDSYRFLAALSTLAVLTGIKNSYDAAMHGLGWTRILVSCLDLVTIAVPPALPLILSVGVGYSIHRLQRDGIFCIDGPKINLAGHLNCFCFDKTGTLTTDAMKFQGIDLAVSTSAAASTCVDVSADVDARSVAPLPGTPMVPSFEGMTSLHATSSSEMLHGAGTCHGVISAQGVLVGSPLEVSLFQASKHVWDEERNVIECRTTGCHFEYAQKFAFDSTLQRSSVVLKDGTVFVKGSPEAVAQVCLSNTLPLPFHTTVHDYAKRGLYCMGLATKQLPMMHFQSNNGQMAKSSLIPRGDVESGLTFVGLLLFTNPIKPESPALIATLEAANIDVRIITGDSALTAVHVAQELAMDLRPQVVLLDVNHGGHSEGERNALDAETPTVVLRHVDSGVMEPYSMDAFLTLGASVDFAMTGAALEWFQERGVGGDVVAVVDTIKIFARIRPEQKTWLVETLMAQGKYVGMCGDGTNDCGALKAAHVGLALSNAEASIVAPFTSRQQNVMDVVTLIREGRCALTTSYLGFKFMVLYPVTQVIVTSTLYSVMVTLGNNQFLLDDMVIVLGLSMFMLYTEPTHVLARHEPASTLFARSIVWSIVGHVLIFLACFTATWSAALQAPWYCSVDQAKAHTAQLNATPLVSNECYVYMPPPGDGYTRQSHENAVAWLFGHWQFLIVAVAINAKDSFRQPVWPSNKLFCGYAVAMTALLTTLTLTQNPAVLRFFELVDLPPAFRWHLLGMVAVNGALSMSWEFVLTRYLDPSRPPRRVGASIRLPHIRVV</sequence>
<dbReference type="SUPFAM" id="SSF81653">
    <property type="entry name" value="Calcium ATPase, transduction domain A"/>
    <property type="match status" value="1"/>
</dbReference>
<evidence type="ECO:0000259" key="14">
    <source>
        <dbReference type="Pfam" id="PF00122"/>
    </source>
</evidence>
<dbReference type="PROSITE" id="PS00154">
    <property type="entry name" value="ATPASE_E1_E2"/>
    <property type="match status" value="1"/>
</dbReference>
<keyword evidence="7 13" id="KW-0067">ATP-binding</keyword>
<keyword evidence="3" id="KW-0597">Phosphoprotein</keyword>
<dbReference type="Gene3D" id="3.40.50.1000">
    <property type="entry name" value="HAD superfamily/HAD-like"/>
    <property type="match status" value="2"/>
</dbReference>
<dbReference type="InterPro" id="IPR023214">
    <property type="entry name" value="HAD_sf"/>
</dbReference>
<dbReference type="Gene3D" id="3.40.1110.10">
    <property type="entry name" value="Calcium-transporting ATPase, cytoplasmic domain N"/>
    <property type="match status" value="1"/>
</dbReference>
<dbReference type="GO" id="GO:0140358">
    <property type="term" value="F:P-type transmembrane transporter activity"/>
    <property type="evidence" value="ECO:0007669"/>
    <property type="project" value="InterPro"/>
</dbReference>
<dbReference type="InterPro" id="IPR036412">
    <property type="entry name" value="HAD-like_sf"/>
</dbReference>
<dbReference type="Pfam" id="PF13246">
    <property type="entry name" value="Cation_ATPase"/>
    <property type="match status" value="1"/>
</dbReference>
<evidence type="ECO:0000256" key="9">
    <source>
        <dbReference type="ARBA" id="ARBA00022967"/>
    </source>
</evidence>
<dbReference type="PANTHER" id="PTHR45630">
    <property type="entry name" value="CATION-TRANSPORTING ATPASE-RELATED"/>
    <property type="match status" value="1"/>
</dbReference>
<comment type="catalytic activity">
    <reaction evidence="12 13">
        <text>ATP + H2O = ADP + phosphate + H(+)</text>
        <dbReference type="Rhea" id="RHEA:13065"/>
        <dbReference type="ChEBI" id="CHEBI:15377"/>
        <dbReference type="ChEBI" id="CHEBI:15378"/>
        <dbReference type="ChEBI" id="CHEBI:30616"/>
        <dbReference type="ChEBI" id="CHEBI:43474"/>
        <dbReference type="ChEBI" id="CHEBI:456216"/>
    </reaction>
</comment>
<dbReference type="STRING" id="157072.A0A024ULZ2"/>
<feature type="domain" description="P-type ATPase A" evidence="14">
    <location>
        <begin position="279"/>
        <end position="394"/>
    </location>
</feature>
<feature type="transmembrane region" description="Helical" evidence="13">
    <location>
        <begin position="932"/>
        <end position="951"/>
    </location>
</feature>
<feature type="domain" description="P5B-type ATPase N-terminal" evidence="15">
    <location>
        <begin position="64"/>
        <end position="136"/>
    </location>
</feature>
<dbReference type="GO" id="GO:0005524">
    <property type="term" value="F:ATP binding"/>
    <property type="evidence" value="ECO:0007669"/>
    <property type="project" value="UniProtKB-UniRule"/>
</dbReference>